<organism evidence="2 3">
    <name type="scientific">Sphingomonas sanxanigenens DSM 19645 = NX02</name>
    <dbReference type="NCBI Taxonomy" id="1123269"/>
    <lineage>
        <taxon>Bacteria</taxon>
        <taxon>Pseudomonadati</taxon>
        <taxon>Pseudomonadota</taxon>
        <taxon>Alphaproteobacteria</taxon>
        <taxon>Sphingomonadales</taxon>
        <taxon>Sphingomonadaceae</taxon>
        <taxon>Sphingomonas</taxon>
    </lineage>
</organism>
<dbReference type="STRING" id="1123269.NX02_16140"/>
<evidence type="ECO:0008006" key="4">
    <source>
        <dbReference type="Google" id="ProtNLM"/>
    </source>
</evidence>
<name>W0AF32_9SPHN</name>
<keyword evidence="3" id="KW-1185">Reference proteome</keyword>
<dbReference type="EMBL" id="CP006644">
    <property type="protein sequence ID" value="AHE54908.1"/>
    <property type="molecule type" value="Genomic_DNA"/>
</dbReference>
<reference evidence="2 3" key="1">
    <citation type="submission" date="2013-07" db="EMBL/GenBank/DDBJ databases">
        <title>Completed genome of Sphingomonas sanxanigenens NX02.</title>
        <authorList>
            <person name="Ma T."/>
            <person name="Huang H."/>
            <person name="Wu M."/>
            <person name="Li X."/>
            <person name="Li G."/>
        </authorList>
    </citation>
    <scope>NUCLEOTIDE SEQUENCE [LARGE SCALE GENOMIC DNA]</scope>
    <source>
        <strain evidence="2 3">NX02</strain>
    </source>
</reference>
<dbReference type="HOGENOM" id="CLU_140319_0_0_5"/>
<evidence type="ECO:0000313" key="3">
    <source>
        <dbReference type="Proteomes" id="UP000018851"/>
    </source>
</evidence>
<dbReference type="eggNOG" id="ENOG503004D">
    <property type="taxonomic scope" value="Bacteria"/>
</dbReference>
<evidence type="ECO:0000256" key="1">
    <source>
        <dbReference type="SAM" id="SignalP"/>
    </source>
</evidence>
<keyword evidence="1" id="KW-0732">Signal</keyword>
<proteinExistence type="predicted"/>
<feature type="chain" id="PRO_5004785172" description="DUF3617 family protein" evidence="1">
    <location>
        <begin position="24"/>
        <end position="138"/>
    </location>
</feature>
<dbReference type="PATRIC" id="fig|1123269.5.peg.3158"/>
<accession>W0AF32</accession>
<dbReference type="KEGG" id="ssan:NX02_16140"/>
<dbReference type="AlphaFoldDB" id="W0AF32"/>
<dbReference type="Proteomes" id="UP000018851">
    <property type="component" value="Chromosome"/>
</dbReference>
<feature type="signal peptide" evidence="1">
    <location>
        <begin position="1"/>
        <end position="23"/>
    </location>
</feature>
<gene>
    <name evidence="2" type="ORF">NX02_16140</name>
</gene>
<sequence length="138" mass="14382">MMTTRLARLLLCAPIGLASLAAAQPAAAPAVPALAALEGGEWTLRIAGEEGTRRMCLGDRMALLQVQHAGIACSRHIVANDPKTVTVHYSCPGAGNGLTTVRVETPRLVQIDTQGIRNGAPFADTFEGRHTGSCTAAH</sequence>
<dbReference type="RefSeq" id="WP_025293106.1">
    <property type="nucleotide sequence ID" value="NZ_CP006644.1"/>
</dbReference>
<protein>
    <recommendedName>
        <fullName evidence="4">DUF3617 family protein</fullName>
    </recommendedName>
</protein>
<evidence type="ECO:0000313" key="2">
    <source>
        <dbReference type="EMBL" id="AHE54908.1"/>
    </source>
</evidence>